<sequence length="432" mass="49524">MENQISKSSAEENELEESSVTMLDVLEEEKELEEEYAAVLGGSDEKCCTYSEGAIKRQALYSCLTCCPESRNDLNKCAGVCLACSYQCHENHELIELYTKRNFRCDCPTERMAGNRCRLNANLKQPIALNENNIYNQNFQGLYCNCHRPYPDPETTVEEFMLQCVICEDWFHSHHLNASSNVTIKLMEACSEMICGPCMDKHAFLQDYTGLSLSLMEQSLENSEINGSICDDVRAGKDNDYDKLRNDLDKSISDILNIGEAASSQTNTDEPKLKRQKLEETTEEQSTSKTQTGICRRPTLKSNYESGPTFWAADWRLNLCRCMNCMDMYKSDKVEFFLDNDDTAKSYEERGMRRAASESSAYEQGIQALASINRVQQIDAITEYNHMKDRLKEYLHTFVVSKKVVTEEDINRFFNEMRSERNASVGQPYFCR</sequence>
<name>A0A8U0WG47_9MUSC</name>
<dbReference type="SUPFAM" id="SSF57903">
    <property type="entry name" value="FYVE/PHD zinc finger"/>
    <property type="match status" value="1"/>
</dbReference>
<dbReference type="InterPro" id="IPR040204">
    <property type="entry name" value="UBR7"/>
</dbReference>
<dbReference type="Pfam" id="PF02207">
    <property type="entry name" value="zf-UBR"/>
    <property type="match status" value="1"/>
</dbReference>
<evidence type="ECO:0000313" key="7">
    <source>
        <dbReference type="Proteomes" id="UP000092443"/>
    </source>
</evidence>
<dbReference type="AlphaFoldDB" id="A0A8U0WG47"/>
<dbReference type="PROSITE" id="PS51157">
    <property type="entry name" value="ZF_UBR"/>
    <property type="match status" value="1"/>
</dbReference>
<feature type="domain" description="UBR-type" evidence="6">
    <location>
        <begin position="46"/>
        <end position="122"/>
    </location>
</feature>
<proteinExistence type="predicted"/>
<dbReference type="InterPro" id="IPR011011">
    <property type="entry name" value="Znf_FYVE_PHD"/>
</dbReference>
<gene>
    <name evidence="8" type="primary">LOC119634018</name>
</gene>
<evidence type="ECO:0000313" key="8">
    <source>
        <dbReference type="RefSeq" id="XP_037883849.1"/>
    </source>
</evidence>
<dbReference type="GO" id="GO:0008270">
    <property type="term" value="F:zinc ion binding"/>
    <property type="evidence" value="ECO:0007669"/>
    <property type="project" value="UniProtKB-KW"/>
</dbReference>
<evidence type="ECO:0000256" key="4">
    <source>
        <dbReference type="PROSITE-ProRule" id="PRU00508"/>
    </source>
</evidence>
<protein>
    <submittedName>
        <fullName evidence="8">E3 ubiquitin-protein ligase UBR7</fullName>
    </submittedName>
</protein>
<dbReference type="Gene3D" id="3.30.40.10">
    <property type="entry name" value="Zinc/RING finger domain, C3HC4 (zinc finger)"/>
    <property type="match status" value="1"/>
</dbReference>
<dbReference type="CDD" id="cd15542">
    <property type="entry name" value="PHD_UBR7"/>
    <property type="match status" value="1"/>
</dbReference>
<reference evidence="8" key="1">
    <citation type="submission" date="2025-08" db="UniProtKB">
        <authorList>
            <consortium name="RefSeq"/>
        </authorList>
    </citation>
    <scope>IDENTIFICATION</scope>
    <source>
        <tissue evidence="8">Whole body pupa</tissue>
    </source>
</reference>
<dbReference type="GO" id="GO:0005737">
    <property type="term" value="C:cytoplasm"/>
    <property type="evidence" value="ECO:0007669"/>
    <property type="project" value="TreeGrafter"/>
</dbReference>
<dbReference type="GO" id="GO:0061630">
    <property type="term" value="F:ubiquitin protein ligase activity"/>
    <property type="evidence" value="ECO:0007669"/>
    <property type="project" value="InterPro"/>
</dbReference>
<feature type="zinc finger region" description="UBR-type" evidence="4">
    <location>
        <begin position="46"/>
        <end position="122"/>
    </location>
</feature>
<accession>A0A8U0WG47</accession>
<dbReference type="InterPro" id="IPR013083">
    <property type="entry name" value="Znf_RING/FYVE/PHD"/>
</dbReference>
<evidence type="ECO:0000256" key="5">
    <source>
        <dbReference type="SAM" id="MobiDB-lite"/>
    </source>
</evidence>
<dbReference type="CDD" id="cd19677">
    <property type="entry name" value="UBR-box_UBR7"/>
    <property type="match status" value="1"/>
</dbReference>
<dbReference type="GeneID" id="119634018"/>
<dbReference type="KEGG" id="gfs:119634018"/>
<dbReference type="SMART" id="SM00396">
    <property type="entry name" value="ZnF_UBR1"/>
    <property type="match status" value="1"/>
</dbReference>
<evidence type="ECO:0000259" key="6">
    <source>
        <dbReference type="PROSITE" id="PS51157"/>
    </source>
</evidence>
<dbReference type="Proteomes" id="UP000092443">
    <property type="component" value="Unplaced"/>
</dbReference>
<evidence type="ECO:0000256" key="2">
    <source>
        <dbReference type="ARBA" id="ARBA00022771"/>
    </source>
</evidence>
<keyword evidence="2" id="KW-0863">Zinc-finger</keyword>
<dbReference type="InterPro" id="IPR047506">
    <property type="entry name" value="UBR7-like_UBR-box"/>
</dbReference>
<feature type="compositionally biased region" description="Basic and acidic residues" evidence="5">
    <location>
        <begin position="269"/>
        <end position="280"/>
    </location>
</feature>
<feature type="region of interest" description="Disordered" evidence="5">
    <location>
        <begin position="1"/>
        <end position="20"/>
    </location>
</feature>
<dbReference type="PANTHER" id="PTHR13513">
    <property type="entry name" value="E3 UBIQUITIN-PROTEIN LIGASE UBR7"/>
    <property type="match status" value="1"/>
</dbReference>
<evidence type="ECO:0000256" key="3">
    <source>
        <dbReference type="ARBA" id="ARBA00022833"/>
    </source>
</evidence>
<keyword evidence="3" id="KW-0862">Zinc</keyword>
<dbReference type="InterPro" id="IPR003126">
    <property type="entry name" value="Znf_UBR"/>
</dbReference>
<dbReference type="PANTHER" id="PTHR13513:SF9">
    <property type="entry name" value="E3 UBIQUITIN-PROTEIN LIGASE UBR7-RELATED"/>
    <property type="match status" value="1"/>
</dbReference>
<organism evidence="7 8">
    <name type="scientific">Glossina fuscipes</name>
    <dbReference type="NCBI Taxonomy" id="7396"/>
    <lineage>
        <taxon>Eukaryota</taxon>
        <taxon>Metazoa</taxon>
        <taxon>Ecdysozoa</taxon>
        <taxon>Arthropoda</taxon>
        <taxon>Hexapoda</taxon>
        <taxon>Insecta</taxon>
        <taxon>Pterygota</taxon>
        <taxon>Neoptera</taxon>
        <taxon>Endopterygota</taxon>
        <taxon>Diptera</taxon>
        <taxon>Brachycera</taxon>
        <taxon>Muscomorpha</taxon>
        <taxon>Hippoboscoidea</taxon>
        <taxon>Glossinidae</taxon>
        <taxon>Glossina</taxon>
    </lineage>
</organism>
<feature type="region of interest" description="Disordered" evidence="5">
    <location>
        <begin position="261"/>
        <end position="294"/>
    </location>
</feature>
<keyword evidence="7" id="KW-1185">Reference proteome</keyword>
<evidence type="ECO:0000256" key="1">
    <source>
        <dbReference type="ARBA" id="ARBA00022723"/>
    </source>
</evidence>
<dbReference type="RefSeq" id="XP_037883849.1">
    <property type="nucleotide sequence ID" value="XM_038027921.1"/>
</dbReference>
<keyword evidence="1" id="KW-0479">Metal-binding</keyword>